<feature type="compositionally biased region" description="Basic and acidic residues" evidence="1">
    <location>
        <begin position="75"/>
        <end position="90"/>
    </location>
</feature>
<dbReference type="GO" id="GO:0016787">
    <property type="term" value="F:hydrolase activity"/>
    <property type="evidence" value="ECO:0007669"/>
    <property type="project" value="UniProtKB-KW"/>
</dbReference>
<feature type="compositionally biased region" description="Basic residues" evidence="1">
    <location>
        <begin position="365"/>
        <end position="376"/>
    </location>
</feature>
<dbReference type="EC" id="3.4.24.-" evidence="2"/>
<keyword evidence="2" id="KW-0378">Hydrolase</keyword>
<feature type="compositionally biased region" description="Basic residues" evidence="1">
    <location>
        <begin position="262"/>
        <end position="272"/>
    </location>
</feature>
<proteinExistence type="predicted"/>
<feature type="compositionally biased region" description="Basic residues" evidence="1">
    <location>
        <begin position="492"/>
        <end position="510"/>
    </location>
</feature>
<name>A0A6J4VKX0_9BACT</name>
<feature type="compositionally biased region" description="Basic residues" evidence="1">
    <location>
        <begin position="387"/>
        <end position="396"/>
    </location>
</feature>
<feature type="compositionally biased region" description="Basic residues" evidence="1">
    <location>
        <begin position="555"/>
        <end position="574"/>
    </location>
</feature>
<sequence length="614" mass="67203">VRHRRATRPRRRAAPVGHDGRLPRPRLAGVRGRLRRRRGPRRRPRGAVRRRGGGSGRDGSVRRGRRRRRRAGGRGVERDRGGVRDADRLPLRPRRDRLPRRRGAGEAERAGAPPGPPRHPAHPLHGLARRDGRRSPGRSVPAPRRPRLPAAAGEAGGRAPDVAARGGAGGGAEPVRRHPVGQAPRQPDLPAPRPPGGRRRGARAADERDPQPGAASRPRGPPPCLRGGACRLGGERAAAGGGDERDQGTGQHPHRATWLGRPARRGALRRPHRPGDARRPRRRRARGLPRAAALPEAQGPGARSAGAGLVRPLRPGRPRGSRVGLAGRHGVSARAVRRLLRPDARSGGPRRARAMDRRRAASGQTRRRLLHGAARRRVADSRQLHPLLRRRLHPCPRARPCLPQPERGGADAAPARDTDDLGGDRQHLLRDDRAGGGADPRRRAGAALHPGAVAPGFLPDRGRHPQPLRLRAARLRRPSGAGALDRRAERGHARRPARHLRRRARPRRAPPVHVGRQGALLQRRSLLLQLPVPVRAPLRPRPLRALPRGAGRVPCRLRRTPRLDRPRRRRRARPSLRDRSPRARLLAGQPRRHPGRRRPLRGADGPQGGDGVGV</sequence>
<protein>
    <submittedName>
        <fullName evidence="2">Oligoendopeptidase F</fullName>
        <ecNumber evidence="2">3.4.24.-</ecNumber>
    </submittedName>
</protein>
<dbReference type="EMBL" id="CADCWL010000228">
    <property type="protein sequence ID" value="CAA9581747.1"/>
    <property type="molecule type" value="Genomic_DNA"/>
</dbReference>
<feature type="compositionally biased region" description="Basic residues" evidence="1">
    <location>
        <begin position="62"/>
        <end position="72"/>
    </location>
</feature>
<feature type="region of interest" description="Disordered" evidence="1">
    <location>
        <begin position="344"/>
        <end position="517"/>
    </location>
</feature>
<feature type="region of interest" description="Disordered" evidence="1">
    <location>
        <begin position="1"/>
        <end position="329"/>
    </location>
</feature>
<feature type="compositionally biased region" description="Basic residues" evidence="1">
    <location>
        <begin position="32"/>
        <end position="52"/>
    </location>
</feature>
<evidence type="ECO:0000313" key="2">
    <source>
        <dbReference type="EMBL" id="CAA9581747.1"/>
    </source>
</evidence>
<feature type="compositionally biased region" description="Gly residues" evidence="1">
    <location>
        <begin position="605"/>
        <end position="614"/>
    </location>
</feature>
<reference evidence="2" key="1">
    <citation type="submission" date="2020-02" db="EMBL/GenBank/DDBJ databases">
        <authorList>
            <person name="Meier V. D."/>
        </authorList>
    </citation>
    <scope>NUCLEOTIDE SEQUENCE</scope>
    <source>
        <strain evidence="2">AVDCRST_MAG19</strain>
    </source>
</reference>
<gene>
    <name evidence="2" type="ORF">AVDCRST_MAG19-4089</name>
</gene>
<feature type="compositionally biased region" description="Basic residues" evidence="1">
    <location>
        <begin position="1"/>
        <end position="13"/>
    </location>
</feature>
<feature type="compositionally biased region" description="Basic residues" evidence="1">
    <location>
        <begin position="590"/>
        <end position="600"/>
    </location>
</feature>
<feature type="compositionally biased region" description="Basic residues" evidence="1">
    <location>
        <begin position="91"/>
        <end position="102"/>
    </location>
</feature>
<feature type="compositionally biased region" description="Low complexity" evidence="1">
    <location>
        <begin position="541"/>
        <end position="552"/>
    </location>
</feature>
<dbReference type="AlphaFoldDB" id="A0A6J4VKX0"/>
<organism evidence="2">
    <name type="scientific">uncultured Thermomicrobiales bacterium</name>
    <dbReference type="NCBI Taxonomy" id="1645740"/>
    <lineage>
        <taxon>Bacteria</taxon>
        <taxon>Pseudomonadati</taxon>
        <taxon>Thermomicrobiota</taxon>
        <taxon>Thermomicrobia</taxon>
        <taxon>Thermomicrobiales</taxon>
        <taxon>environmental samples</taxon>
    </lineage>
</organism>
<feature type="region of interest" description="Disordered" evidence="1">
    <location>
        <begin position="541"/>
        <end position="614"/>
    </location>
</feature>
<feature type="non-terminal residue" evidence="2">
    <location>
        <position position="614"/>
    </location>
</feature>
<feature type="compositionally biased region" description="Basic and acidic residues" evidence="1">
    <location>
        <begin position="414"/>
        <end position="442"/>
    </location>
</feature>
<evidence type="ECO:0000256" key="1">
    <source>
        <dbReference type="SAM" id="MobiDB-lite"/>
    </source>
</evidence>
<feature type="compositionally biased region" description="Low complexity" evidence="1">
    <location>
        <begin position="148"/>
        <end position="165"/>
    </location>
</feature>
<accession>A0A6J4VKX0</accession>
<feature type="non-terminal residue" evidence="2">
    <location>
        <position position="1"/>
    </location>
</feature>